<keyword evidence="6" id="KW-0472">Membrane</keyword>
<keyword evidence="4" id="KW-0067">ATP-binding</keyword>
<keyword evidence="6" id="KW-1133">Transmembrane helix</keyword>
<keyword evidence="3 8" id="KW-0418">Kinase</keyword>
<proteinExistence type="predicted"/>
<comment type="caution">
    <text evidence="8">The sequence shown here is derived from an EMBL/GenBank/DDBJ whole genome shotgun (WGS) entry which is preliminary data.</text>
</comment>
<name>A0ABU5H9Y9_9BACT</name>
<dbReference type="PROSITE" id="PS50011">
    <property type="entry name" value="PROTEIN_KINASE_DOM"/>
    <property type="match status" value="1"/>
</dbReference>
<evidence type="ECO:0000256" key="4">
    <source>
        <dbReference type="ARBA" id="ARBA00022840"/>
    </source>
</evidence>
<dbReference type="InterPro" id="IPR000719">
    <property type="entry name" value="Prot_kinase_dom"/>
</dbReference>
<keyword evidence="2" id="KW-0547">Nucleotide-binding</keyword>
<dbReference type="Gene3D" id="1.10.510.10">
    <property type="entry name" value="Transferase(Phosphotransferase) domain 1"/>
    <property type="match status" value="1"/>
</dbReference>
<feature type="transmembrane region" description="Helical" evidence="6">
    <location>
        <begin position="366"/>
        <end position="388"/>
    </location>
</feature>
<dbReference type="Pfam" id="PF00069">
    <property type="entry name" value="Pkinase"/>
    <property type="match status" value="1"/>
</dbReference>
<reference evidence="8 9" key="1">
    <citation type="submission" date="2023-12" db="EMBL/GenBank/DDBJ databases">
        <title>the genome sequence of Hyalangium sp. s54d21.</title>
        <authorList>
            <person name="Zhang X."/>
        </authorList>
    </citation>
    <scope>NUCLEOTIDE SEQUENCE [LARGE SCALE GENOMIC DNA]</scope>
    <source>
        <strain evidence="9">s54d21</strain>
    </source>
</reference>
<dbReference type="GO" id="GO:0016301">
    <property type="term" value="F:kinase activity"/>
    <property type="evidence" value="ECO:0007669"/>
    <property type="project" value="UniProtKB-KW"/>
</dbReference>
<dbReference type="PANTHER" id="PTHR43289">
    <property type="entry name" value="MITOGEN-ACTIVATED PROTEIN KINASE KINASE KINASE 20-RELATED"/>
    <property type="match status" value="1"/>
</dbReference>
<dbReference type="EMBL" id="JAXIVS010000010">
    <property type="protein sequence ID" value="MDY7230288.1"/>
    <property type="molecule type" value="Genomic_DNA"/>
</dbReference>
<evidence type="ECO:0000256" key="2">
    <source>
        <dbReference type="ARBA" id="ARBA00022741"/>
    </source>
</evidence>
<feature type="domain" description="Protein kinase" evidence="7">
    <location>
        <begin position="23"/>
        <end position="302"/>
    </location>
</feature>
<dbReference type="InterPro" id="IPR011009">
    <property type="entry name" value="Kinase-like_dom_sf"/>
</dbReference>
<keyword evidence="1" id="KW-0808">Transferase</keyword>
<evidence type="ECO:0000256" key="3">
    <source>
        <dbReference type="ARBA" id="ARBA00022777"/>
    </source>
</evidence>
<feature type="region of interest" description="Disordered" evidence="5">
    <location>
        <begin position="436"/>
        <end position="455"/>
    </location>
</feature>
<dbReference type="PANTHER" id="PTHR43289:SF6">
    <property type="entry name" value="SERINE_THREONINE-PROTEIN KINASE NEKL-3"/>
    <property type="match status" value="1"/>
</dbReference>
<dbReference type="CDD" id="cd14014">
    <property type="entry name" value="STKc_PknB_like"/>
    <property type="match status" value="1"/>
</dbReference>
<dbReference type="Proteomes" id="UP001291309">
    <property type="component" value="Unassembled WGS sequence"/>
</dbReference>
<feature type="region of interest" description="Disordered" evidence="5">
    <location>
        <begin position="327"/>
        <end position="352"/>
    </location>
</feature>
<keyword evidence="9" id="KW-1185">Reference proteome</keyword>
<organism evidence="8 9">
    <name type="scientific">Hyalangium rubrum</name>
    <dbReference type="NCBI Taxonomy" id="3103134"/>
    <lineage>
        <taxon>Bacteria</taxon>
        <taxon>Pseudomonadati</taxon>
        <taxon>Myxococcota</taxon>
        <taxon>Myxococcia</taxon>
        <taxon>Myxococcales</taxon>
        <taxon>Cystobacterineae</taxon>
        <taxon>Archangiaceae</taxon>
        <taxon>Hyalangium</taxon>
    </lineage>
</organism>
<evidence type="ECO:0000256" key="5">
    <source>
        <dbReference type="SAM" id="MobiDB-lite"/>
    </source>
</evidence>
<keyword evidence="6" id="KW-0812">Transmembrane</keyword>
<dbReference type="SUPFAM" id="SSF56112">
    <property type="entry name" value="Protein kinase-like (PK-like)"/>
    <property type="match status" value="1"/>
</dbReference>
<evidence type="ECO:0000256" key="1">
    <source>
        <dbReference type="ARBA" id="ARBA00022679"/>
    </source>
</evidence>
<evidence type="ECO:0000313" key="8">
    <source>
        <dbReference type="EMBL" id="MDY7230288.1"/>
    </source>
</evidence>
<accession>A0ABU5H9Y9</accession>
<protein>
    <submittedName>
        <fullName evidence="8">Protein kinase</fullName>
    </submittedName>
</protein>
<dbReference type="SMART" id="SM00220">
    <property type="entry name" value="S_TKc"/>
    <property type="match status" value="1"/>
</dbReference>
<evidence type="ECO:0000313" key="9">
    <source>
        <dbReference type="Proteomes" id="UP001291309"/>
    </source>
</evidence>
<dbReference type="RefSeq" id="WP_321549008.1">
    <property type="nucleotide sequence ID" value="NZ_JAXIVS010000010.1"/>
</dbReference>
<evidence type="ECO:0000259" key="7">
    <source>
        <dbReference type="PROSITE" id="PS50011"/>
    </source>
</evidence>
<evidence type="ECO:0000256" key="6">
    <source>
        <dbReference type="SAM" id="Phobius"/>
    </source>
</evidence>
<sequence>MGRAHVPAPHPDCLPEGTVVGNWRVVRRQGQGTYGAVYRVVPEGQESAAPVALKLALYPWDPRFVREVVLLSRIQHPSVPSLRDHGFWRHPSGAAHPYFAMEWVEGTSLYAWARESNPTSRQVLQLLAQLARALQATHAAGAVHRDVKGDNVLVRREDRRAFLTDFGAGNYPGAVRLTWQSLPPGTPAYRSPEAWRFLTRFGFSADAHYEAGPGDDLFALGVAAYRLVTGEYPSEEGHLWLPNGAGARPPLELNPRVVPQLSELILRMLAVLAEARGTAGALAEDLELAAERSGLEADHPLFVPESSPPAPQLQQEALDPFQPPWDMEEVRSSEQPAPTPPVEPAPMEAQVPVPGPARARRPRLPWFAVAAAGVLLLLWAGHIVHAWVEKVSAQAQAALETDAPDAGTSAVGDTSLTAPLASAHVPASREAVALDESPKLFPGQRKPDAKGQCPDQEQVAINGGCWVNVAMGADACERNGYVYLQGKCYAPSFAPPRKPTSEPGEPR</sequence>
<dbReference type="Gene3D" id="3.30.200.20">
    <property type="entry name" value="Phosphorylase Kinase, domain 1"/>
    <property type="match status" value="1"/>
</dbReference>
<gene>
    <name evidence="8" type="ORF">SYV04_28080</name>
</gene>